<dbReference type="CDD" id="cd18785">
    <property type="entry name" value="SF2_C"/>
    <property type="match status" value="1"/>
</dbReference>
<dbReference type="GO" id="GO:0036297">
    <property type="term" value="P:interstrand cross-link repair"/>
    <property type="evidence" value="ECO:0007669"/>
    <property type="project" value="TreeGrafter"/>
</dbReference>
<dbReference type="PANTHER" id="PTHR47957">
    <property type="entry name" value="ATP-DEPENDENT HELICASE HRQ1"/>
    <property type="match status" value="1"/>
</dbReference>
<keyword evidence="3" id="KW-0547">Nucleotide-binding</keyword>
<feature type="domain" description="Helicase C-terminal" evidence="2">
    <location>
        <begin position="854"/>
        <end position="1013"/>
    </location>
</feature>
<dbReference type="GO" id="GO:0043138">
    <property type="term" value="F:3'-5' DNA helicase activity"/>
    <property type="evidence" value="ECO:0007669"/>
    <property type="project" value="TreeGrafter"/>
</dbReference>
<dbReference type="SMART" id="SM00490">
    <property type="entry name" value="HELICc"/>
    <property type="match status" value="1"/>
</dbReference>
<keyword evidence="3" id="KW-0378">Hydrolase</keyword>
<name>A0A1I6B9Y4_9PSEU</name>
<evidence type="ECO:0000256" key="1">
    <source>
        <dbReference type="SAM" id="MobiDB-lite"/>
    </source>
</evidence>
<dbReference type="Proteomes" id="UP000199137">
    <property type="component" value="Unassembled WGS sequence"/>
</dbReference>
<sequence length="1151" mass="128575">MPDFIRAREHIQAALTAELIGPKPAGKPLDTSAQPRFSAWEQARGPWHDKRTGEEILTEAGPTTRYGVGVLFNPQSPTENGTSNTDEDSIPQDKEMPEADFEKLSASLNASLQGANTRTADDDDFDLGNANTYRPNTMGITCQVWLPAGSRVELSGTFGRYHELTVHIGSAERSWYRREPVTIRSIFTAADLTAHPGRRTVREDVSQGERVGDEGLDIAVGAYSRPIGDNTDDRLITFYVENRTRGRKDLASLFQSGFKVTAQDGAAILPYRSAAEDLSDDPEKASIAMLYRHHKMYAVGHGCAADWGGEVGGDRLTWAEATVLPTFETPSITPVIKLRDRSELLVDMRALADDRQLPQARQQIDTLLAAYQEWIEDRRNEIAKLPAHMMPTAETHLSECEAALHRMRAGWRLVEDSHDVRKAFQLANRAMLTQQSRSSEPVRNLTLGPEGEFIFSGAPPTSEPHNGRGFWRPFQIAFFLAVLDSIADSDSEYRDTVDLIFFPTGGGKTEAYLAVAAFTIFLRRLRDQTDTGTEVFMRYTLRLLTTQQFLRASALICAMEELKERTPELGEEEFSIGIWVGGTSTPNNRKDAVSKLAKMPSGAENPFLLLRCPWCNAAFGAIRDQQAGRKKYAIAGYRKIGASVRFQCSDSKCHFSRRPLPVYVVDDDLYAARPSLVIGTVDKFALLAWKPDARALFGLDSAGRRNASPPGLIIQDELHLISGPLGSMSGLYEAVIEDLCINDDSPSPTKPKIVASTATIRRYREQVRNLYGRKDTRLFPPHGLTADNSFFATWARREDGSLLHGRRYLGVHGPGLGSMQTAQVRTASALLQAPMELPANERDPWWTCLTFFNSLRELGNTLTLFQADIPTYLGGVNNRDGLDRNHQRWPRRPLELTSRLRNDEVPRAIAALEVGLGEQGCIDVCLASNIIEVGIDIDRLSLMTVVGQPKTTSQYIQVTGRVGRRWEERPGLVVTLYGAAKPRDRSHYERFRTFHERLYAQVEPTSVTPFALPVLERAVHAALVAYVRQRGPQSLKPYPVPADEIDRAADLLRQRARLLDGVDLDDLDRVLARRVNQWKHWERTKWDANPDRGDPNNGLIRYPGTTVEEKVRGRTWETPTSMRNVDANCRIEVTSSYAYKPVGDSDGDDDE</sequence>
<evidence type="ECO:0000259" key="2">
    <source>
        <dbReference type="PROSITE" id="PS51194"/>
    </source>
</evidence>
<dbReference type="GO" id="GO:0006289">
    <property type="term" value="P:nucleotide-excision repair"/>
    <property type="evidence" value="ECO:0007669"/>
    <property type="project" value="TreeGrafter"/>
</dbReference>
<dbReference type="SUPFAM" id="SSF52540">
    <property type="entry name" value="P-loop containing nucleoside triphosphate hydrolases"/>
    <property type="match status" value="1"/>
</dbReference>
<keyword evidence="3" id="KW-0067">ATP-binding</keyword>
<dbReference type="AlphaFoldDB" id="A0A1I6B9Y4"/>
<feature type="compositionally biased region" description="Polar residues" evidence="1">
    <location>
        <begin position="73"/>
        <end position="84"/>
    </location>
</feature>
<dbReference type="InterPro" id="IPR027417">
    <property type="entry name" value="P-loop_NTPase"/>
</dbReference>
<gene>
    <name evidence="3" type="ORF">SAMN05421854_12469</name>
</gene>
<feature type="region of interest" description="Disordered" evidence="1">
    <location>
        <begin position="71"/>
        <end position="93"/>
    </location>
</feature>
<dbReference type="PANTHER" id="PTHR47957:SF3">
    <property type="entry name" value="ATP-DEPENDENT HELICASE HRQ1"/>
    <property type="match status" value="1"/>
</dbReference>
<dbReference type="OrthoDB" id="713315at2"/>
<dbReference type="Gene3D" id="3.40.50.300">
    <property type="entry name" value="P-loop containing nucleotide triphosphate hydrolases"/>
    <property type="match status" value="2"/>
</dbReference>
<dbReference type="PROSITE" id="PS51194">
    <property type="entry name" value="HELICASE_CTER"/>
    <property type="match status" value="1"/>
</dbReference>
<evidence type="ECO:0000313" key="3">
    <source>
        <dbReference type="EMBL" id="SFQ77617.1"/>
    </source>
</evidence>
<accession>A0A1I6B9Y4</accession>
<evidence type="ECO:0000313" key="4">
    <source>
        <dbReference type="Proteomes" id="UP000199137"/>
    </source>
</evidence>
<reference evidence="3 4" key="1">
    <citation type="submission" date="2016-10" db="EMBL/GenBank/DDBJ databases">
        <authorList>
            <person name="de Groot N.N."/>
        </authorList>
    </citation>
    <scope>NUCLEOTIDE SEQUENCE [LARGE SCALE GENOMIC DNA]</scope>
    <source>
        <strain evidence="3 4">DSM 44637</strain>
    </source>
</reference>
<organism evidence="3 4">
    <name type="scientific">Amycolatopsis rubida</name>
    <dbReference type="NCBI Taxonomy" id="112413"/>
    <lineage>
        <taxon>Bacteria</taxon>
        <taxon>Bacillati</taxon>
        <taxon>Actinomycetota</taxon>
        <taxon>Actinomycetes</taxon>
        <taxon>Pseudonocardiales</taxon>
        <taxon>Pseudonocardiaceae</taxon>
        <taxon>Amycolatopsis</taxon>
    </lineage>
</organism>
<dbReference type="STRING" id="112413.SAMN05421854_12469"/>
<dbReference type="EMBL" id="FOWC01000024">
    <property type="protein sequence ID" value="SFQ77617.1"/>
    <property type="molecule type" value="Genomic_DNA"/>
</dbReference>
<dbReference type="Pfam" id="PF00271">
    <property type="entry name" value="Helicase_C"/>
    <property type="match status" value="1"/>
</dbReference>
<protein>
    <submittedName>
        <fullName evidence="3">Helicase conserved C-terminal domain-containing protein</fullName>
    </submittedName>
</protein>
<proteinExistence type="predicted"/>
<keyword evidence="3" id="KW-0347">Helicase</keyword>
<dbReference type="InterPro" id="IPR001650">
    <property type="entry name" value="Helicase_C-like"/>
</dbReference>
<dbReference type="RefSeq" id="WP_093577152.1">
    <property type="nucleotide sequence ID" value="NZ_FOWC01000024.1"/>
</dbReference>